<evidence type="ECO:0000256" key="9">
    <source>
        <dbReference type="ARBA" id="ARBA00023224"/>
    </source>
</evidence>
<keyword evidence="4 10" id="KW-0812">Transmembrane</keyword>
<sequence>MELQKTGYTDLNYLITMTFQVTYLVILFMPMIFLYYHANELRLESMEIGTNVFHNNWYEQSPSNRKRFLIMMIRAEMPLELKIGNLNGISAELIVKITKKAFDHKKADDNLYSSQPHRDINNVRYNIDYRQPWYWSTRSVNDNEGFF</sequence>
<keyword evidence="7 10" id="KW-0472">Membrane</keyword>
<comment type="caution">
    <text evidence="11">The sequence shown here is derived from an EMBL/GenBank/DDBJ whole genome shotgun (WGS) entry which is preliminary data.</text>
</comment>
<keyword evidence="3" id="KW-0716">Sensory transduction</keyword>
<evidence type="ECO:0000256" key="6">
    <source>
        <dbReference type="ARBA" id="ARBA00022989"/>
    </source>
</evidence>
<accession>A0ABQ9IRE6</accession>
<evidence type="ECO:0000256" key="10">
    <source>
        <dbReference type="SAM" id="Phobius"/>
    </source>
</evidence>
<dbReference type="EMBL" id="JAPWTJ010003264">
    <property type="protein sequence ID" value="KAJ8959282.1"/>
    <property type="molecule type" value="Genomic_DNA"/>
</dbReference>
<dbReference type="PANTHER" id="PTHR21137:SF35">
    <property type="entry name" value="ODORANT RECEPTOR 19A-RELATED"/>
    <property type="match status" value="1"/>
</dbReference>
<evidence type="ECO:0000256" key="7">
    <source>
        <dbReference type="ARBA" id="ARBA00023136"/>
    </source>
</evidence>
<evidence type="ECO:0000256" key="3">
    <source>
        <dbReference type="ARBA" id="ARBA00022606"/>
    </source>
</evidence>
<dbReference type="InterPro" id="IPR004117">
    <property type="entry name" value="7tm6_olfct_rcpt"/>
</dbReference>
<dbReference type="Pfam" id="PF02949">
    <property type="entry name" value="7tm_6"/>
    <property type="match status" value="1"/>
</dbReference>
<evidence type="ECO:0000256" key="4">
    <source>
        <dbReference type="ARBA" id="ARBA00022692"/>
    </source>
</evidence>
<evidence type="ECO:0000256" key="2">
    <source>
        <dbReference type="ARBA" id="ARBA00022475"/>
    </source>
</evidence>
<feature type="transmembrane region" description="Helical" evidence="10">
    <location>
        <begin position="12"/>
        <end position="36"/>
    </location>
</feature>
<reference evidence="11" key="1">
    <citation type="journal article" date="2023" name="Insect Mol. Biol.">
        <title>Genome sequencing provides insights into the evolution of gene families encoding plant cell wall-degrading enzymes in longhorned beetles.</title>
        <authorList>
            <person name="Shin N.R."/>
            <person name="Okamura Y."/>
            <person name="Kirsch R."/>
            <person name="Pauchet Y."/>
        </authorList>
    </citation>
    <scope>NUCLEOTIDE SEQUENCE</scope>
    <source>
        <strain evidence="11">MMC_N1</strain>
    </source>
</reference>
<evidence type="ECO:0000256" key="5">
    <source>
        <dbReference type="ARBA" id="ARBA00022725"/>
    </source>
</evidence>
<comment type="subcellular location">
    <subcellularLocation>
        <location evidence="1">Cell membrane</location>
        <topology evidence="1">Multi-pass membrane protein</topology>
    </subcellularLocation>
</comment>
<keyword evidence="5" id="KW-0552">Olfaction</keyword>
<keyword evidence="2" id="KW-1003">Cell membrane</keyword>
<evidence type="ECO:0000256" key="1">
    <source>
        <dbReference type="ARBA" id="ARBA00004651"/>
    </source>
</evidence>
<protein>
    <recommendedName>
        <fullName evidence="13">Odorant receptor</fullName>
    </recommendedName>
</protein>
<keyword evidence="9" id="KW-0807">Transducer</keyword>
<dbReference type="PANTHER" id="PTHR21137">
    <property type="entry name" value="ODORANT RECEPTOR"/>
    <property type="match status" value="1"/>
</dbReference>
<gene>
    <name evidence="11" type="ORF">NQ317_019585</name>
</gene>
<keyword evidence="8" id="KW-0675">Receptor</keyword>
<proteinExistence type="predicted"/>
<evidence type="ECO:0008006" key="13">
    <source>
        <dbReference type="Google" id="ProtNLM"/>
    </source>
</evidence>
<evidence type="ECO:0000313" key="11">
    <source>
        <dbReference type="EMBL" id="KAJ8959282.1"/>
    </source>
</evidence>
<dbReference type="Proteomes" id="UP001162164">
    <property type="component" value="Unassembled WGS sequence"/>
</dbReference>
<organism evidence="11 12">
    <name type="scientific">Molorchus minor</name>
    <dbReference type="NCBI Taxonomy" id="1323400"/>
    <lineage>
        <taxon>Eukaryota</taxon>
        <taxon>Metazoa</taxon>
        <taxon>Ecdysozoa</taxon>
        <taxon>Arthropoda</taxon>
        <taxon>Hexapoda</taxon>
        <taxon>Insecta</taxon>
        <taxon>Pterygota</taxon>
        <taxon>Neoptera</taxon>
        <taxon>Endopterygota</taxon>
        <taxon>Coleoptera</taxon>
        <taxon>Polyphaga</taxon>
        <taxon>Cucujiformia</taxon>
        <taxon>Chrysomeloidea</taxon>
        <taxon>Cerambycidae</taxon>
        <taxon>Lamiinae</taxon>
        <taxon>Monochamini</taxon>
        <taxon>Molorchus</taxon>
    </lineage>
</organism>
<evidence type="ECO:0000256" key="8">
    <source>
        <dbReference type="ARBA" id="ARBA00023170"/>
    </source>
</evidence>
<name>A0ABQ9IRE6_9CUCU</name>
<evidence type="ECO:0000313" key="12">
    <source>
        <dbReference type="Proteomes" id="UP001162164"/>
    </source>
</evidence>
<keyword evidence="12" id="KW-1185">Reference proteome</keyword>
<keyword evidence="6 10" id="KW-1133">Transmembrane helix</keyword>